<keyword evidence="1" id="KW-0812">Transmembrane</keyword>
<dbReference type="EMBL" id="PFPI01000038">
    <property type="protein sequence ID" value="PIZ92993.1"/>
    <property type="molecule type" value="Genomic_DNA"/>
</dbReference>
<evidence type="ECO:0000313" key="2">
    <source>
        <dbReference type="EMBL" id="PIZ92993.1"/>
    </source>
</evidence>
<dbReference type="Proteomes" id="UP000230078">
    <property type="component" value="Unassembled WGS sequence"/>
</dbReference>
<accession>A0A2M7V3D3</accession>
<comment type="caution">
    <text evidence="2">The sequence shown here is derived from an EMBL/GenBank/DDBJ whole genome shotgun (WGS) entry which is preliminary data.</text>
</comment>
<reference evidence="3" key="1">
    <citation type="submission" date="2017-09" db="EMBL/GenBank/DDBJ databases">
        <title>Depth-based differentiation of microbial function through sediment-hosted aquifers and enrichment of novel symbionts in the deep terrestrial subsurface.</title>
        <authorList>
            <person name="Probst A.J."/>
            <person name="Ladd B."/>
            <person name="Jarett J.K."/>
            <person name="Geller-Mcgrath D.E."/>
            <person name="Sieber C.M.K."/>
            <person name="Emerson J.B."/>
            <person name="Anantharaman K."/>
            <person name="Thomas B.C."/>
            <person name="Malmstrom R."/>
            <person name="Stieglmeier M."/>
            <person name="Klingl A."/>
            <person name="Woyke T."/>
            <person name="Ryan C.M."/>
            <person name="Banfield J.F."/>
        </authorList>
    </citation>
    <scope>NUCLEOTIDE SEQUENCE [LARGE SCALE GENOMIC DNA]</scope>
</reference>
<proteinExistence type="predicted"/>
<evidence type="ECO:0000313" key="3">
    <source>
        <dbReference type="Proteomes" id="UP000230078"/>
    </source>
</evidence>
<evidence type="ECO:0008006" key="4">
    <source>
        <dbReference type="Google" id="ProtNLM"/>
    </source>
</evidence>
<dbReference type="AlphaFoldDB" id="A0A2M7V3D3"/>
<feature type="transmembrane region" description="Helical" evidence="1">
    <location>
        <begin position="50"/>
        <end position="74"/>
    </location>
</feature>
<sequence>MKFYEQHFTFHQFKHNPHKWFAALLLSPIHHAEMRYKTQYHLKFSHAKKLFVFDMLLTLSTIVLFVATMFWWLYDPTITALVHLDVTAEVTQERFRSGDEVLLRITYTNESNVTLIQPELILHTYRGFIITSSTEPYILEKDNTIRIAVASLPPGEVGKVTISGQLFSSPGEHQSFNTMLLYTQEGKQTPESDVRRLYLTTREQSLNISFDGPPQYIANTSIPVSLTVTNQQDFVFPDFYIDIQEDHGYATWDTATSSIGSIDFDEGKWYISNLNSHDKATLSGTIHISPPTGPSNFPWSFVPWISVPTVEYPLPEVQHPFTLPLATPQVKISASWDNTYVTLGDNILLTLRVENTGNTPLEHSRVTVLGKTVNLKKSMLQPGETIPVTINTLVNATNVIQATQGAVFAPSISFDANIFSLPAYTYHTLTETPPLPVGTTLSLSQSSRYYTDEGDQLGRGSLPPQVGEETTYWIFTQIHNTVGELEDISFSTTLATGAVWTGKSSVSRGGDITFNPTTGKATWYARTMNPYETVGIYFEIAVTPSASAIGTIPALTSGATVSARDPYIDNTLTTSYGSVSASLVSDSIGQSKGVRVQ</sequence>
<keyword evidence="1" id="KW-1133">Transmembrane helix</keyword>
<evidence type="ECO:0000256" key="1">
    <source>
        <dbReference type="SAM" id="Phobius"/>
    </source>
</evidence>
<keyword evidence="1" id="KW-0472">Membrane</keyword>
<protein>
    <recommendedName>
        <fullName evidence="4">DUF11 domain-containing protein</fullName>
    </recommendedName>
</protein>
<name>A0A2M7V3D3_9BACT</name>
<gene>
    <name evidence="2" type="ORF">COX83_03010</name>
</gene>
<organism evidence="2 3">
    <name type="scientific">Candidatus Magasanikbacteria bacterium CG_4_10_14_0_2_um_filter_41_31</name>
    <dbReference type="NCBI Taxonomy" id="1974639"/>
    <lineage>
        <taxon>Bacteria</taxon>
        <taxon>Candidatus Magasanikiibacteriota</taxon>
    </lineage>
</organism>